<evidence type="ECO:0000313" key="2">
    <source>
        <dbReference type="Proteomes" id="UP000448292"/>
    </source>
</evidence>
<dbReference type="Gene3D" id="3.30.300.20">
    <property type="match status" value="1"/>
</dbReference>
<organism evidence="1 2">
    <name type="scientific">Oceanidesulfovibrio indonesiensis</name>
    <dbReference type="NCBI Taxonomy" id="54767"/>
    <lineage>
        <taxon>Bacteria</taxon>
        <taxon>Pseudomonadati</taxon>
        <taxon>Thermodesulfobacteriota</taxon>
        <taxon>Desulfovibrionia</taxon>
        <taxon>Desulfovibrionales</taxon>
        <taxon>Desulfovibrionaceae</taxon>
        <taxon>Oceanidesulfovibrio</taxon>
    </lineage>
</organism>
<comment type="caution">
    <text evidence="1">The sequence shown here is derived from an EMBL/GenBank/DDBJ whole genome shotgun (WGS) entry which is preliminary data.</text>
</comment>
<dbReference type="InterPro" id="IPR003718">
    <property type="entry name" value="OsmC/Ohr_fam"/>
</dbReference>
<dbReference type="EMBL" id="QMIE01000006">
    <property type="protein sequence ID" value="TVM17564.1"/>
    <property type="molecule type" value="Genomic_DNA"/>
</dbReference>
<protein>
    <submittedName>
        <fullName evidence="1">Osmotically inducible protein OsmC</fullName>
    </submittedName>
</protein>
<proteinExistence type="predicted"/>
<evidence type="ECO:0000313" key="1">
    <source>
        <dbReference type="EMBL" id="TVM17564.1"/>
    </source>
</evidence>
<gene>
    <name evidence="1" type="ORF">DPQ33_07905</name>
</gene>
<accession>A0A7M3MFZ7</accession>
<dbReference type="InterPro" id="IPR015946">
    <property type="entry name" value="KH_dom-like_a/b"/>
</dbReference>
<reference evidence="1 2" key="1">
    <citation type="submission" date="2018-06" db="EMBL/GenBank/DDBJ databases">
        <title>Complete genome of Desulfovibrio indonesiensis P37SLT.</title>
        <authorList>
            <person name="Crispim J.S."/>
            <person name="Vidigal P.M.P."/>
            <person name="Silva L.C.F."/>
            <person name="Laguardia C.N."/>
            <person name="Araujo L.C."/>
            <person name="Dias R.S."/>
            <person name="Sousa M.P."/>
            <person name="Paula S.O."/>
            <person name="Silva C."/>
        </authorList>
    </citation>
    <scope>NUCLEOTIDE SEQUENCE [LARGE SCALE GENOMIC DNA]</scope>
    <source>
        <strain evidence="1 2">P37SLT</strain>
    </source>
</reference>
<keyword evidence="2" id="KW-1185">Reference proteome</keyword>
<sequence length="139" mass="15332">MHQQGAVPVKEIPVRILEGKKLQAVVDGHILHTDQPQADGGDGTGPKPSDLFLASLATCGAFFARLYCDKRGLNADGLDIVMEYETAEKTRLVTKLVFKITTPEDFPDAHRAPLERAIQSCYVKKHLKDDIEVETAFVN</sequence>
<dbReference type="SUPFAM" id="SSF82784">
    <property type="entry name" value="OsmC-like"/>
    <property type="match status" value="1"/>
</dbReference>
<dbReference type="InterPro" id="IPR036102">
    <property type="entry name" value="OsmC/Ohrsf"/>
</dbReference>
<dbReference type="Proteomes" id="UP000448292">
    <property type="component" value="Unassembled WGS sequence"/>
</dbReference>
<dbReference type="PANTHER" id="PTHR39624:SF2">
    <property type="entry name" value="OSMC-LIKE PROTEIN"/>
    <property type="match status" value="1"/>
</dbReference>
<name>A0A7M3MFZ7_9BACT</name>
<dbReference type="AlphaFoldDB" id="A0A7M3MFZ7"/>
<dbReference type="PANTHER" id="PTHR39624">
    <property type="entry name" value="PROTEIN INVOLVED IN RIMO-MEDIATED BETA-METHYLTHIOLATION OF RIBOSOMAL PROTEIN S12 YCAO"/>
    <property type="match status" value="1"/>
</dbReference>
<dbReference type="OrthoDB" id="290036at2"/>
<dbReference type="Pfam" id="PF02566">
    <property type="entry name" value="OsmC"/>
    <property type="match status" value="1"/>
</dbReference>